<dbReference type="EMBL" id="CP002691">
    <property type="protein sequence ID" value="AEE49288.1"/>
    <property type="molecule type" value="Genomic_DNA"/>
</dbReference>
<dbReference type="HOGENOM" id="CLU_000445_14_1_10"/>
<reference key="2">
    <citation type="submission" date="2011-04" db="EMBL/GenBank/DDBJ databases">
        <title>Complete sequence of chromosome of Haliscomenobacter hydrossis DSM 1100.</title>
        <authorList>
            <consortium name="US DOE Joint Genome Institute (JGI-PGF)"/>
            <person name="Lucas S."/>
            <person name="Han J."/>
            <person name="Lapidus A."/>
            <person name="Bruce D."/>
            <person name="Goodwin L."/>
            <person name="Pitluck S."/>
            <person name="Peters L."/>
            <person name="Kyrpides N."/>
            <person name="Mavromatis K."/>
            <person name="Ivanova N."/>
            <person name="Ovchinnikova G."/>
            <person name="Pagani I."/>
            <person name="Daligault H."/>
            <person name="Detter J.C."/>
            <person name="Han C."/>
            <person name="Land M."/>
            <person name="Hauser L."/>
            <person name="Markowitz V."/>
            <person name="Cheng J.-F."/>
            <person name="Hugenholtz P."/>
            <person name="Woyke T."/>
            <person name="Wu D."/>
            <person name="Verbarg S."/>
            <person name="Frueling A."/>
            <person name="Brambilla E."/>
            <person name="Klenk H.-P."/>
            <person name="Eisen J.A."/>
        </authorList>
    </citation>
    <scope>NUCLEOTIDE SEQUENCE</scope>
    <source>
        <strain>DSM 1100</strain>
    </source>
</reference>
<dbReference type="STRING" id="760192.Halhy_1393"/>
<dbReference type="InterPro" id="IPR007492">
    <property type="entry name" value="LytTR_DNA-bd_dom"/>
</dbReference>
<feature type="modified residue" description="4-aspartylphosphate" evidence="1">
    <location>
        <position position="60"/>
    </location>
</feature>
<feature type="domain" description="Response regulatory" evidence="2">
    <location>
        <begin position="7"/>
        <end position="120"/>
    </location>
</feature>
<evidence type="ECO:0000313" key="5">
    <source>
        <dbReference type="Proteomes" id="UP000008461"/>
    </source>
</evidence>
<dbReference type="KEGG" id="hhy:Halhy_1393"/>
<evidence type="ECO:0000256" key="1">
    <source>
        <dbReference type="PROSITE-ProRule" id="PRU00169"/>
    </source>
</evidence>
<evidence type="ECO:0000259" key="3">
    <source>
        <dbReference type="PROSITE" id="PS50930"/>
    </source>
</evidence>
<reference evidence="4 5" key="1">
    <citation type="journal article" date="2011" name="Stand. Genomic Sci.">
        <title>Complete genome sequence of Haliscomenobacter hydrossis type strain (O).</title>
        <authorList>
            <consortium name="US DOE Joint Genome Institute (JGI-PGF)"/>
            <person name="Daligault H."/>
            <person name="Lapidus A."/>
            <person name="Zeytun A."/>
            <person name="Nolan M."/>
            <person name="Lucas S."/>
            <person name="Del Rio T.G."/>
            <person name="Tice H."/>
            <person name="Cheng J.F."/>
            <person name="Tapia R."/>
            <person name="Han C."/>
            <person name="Goodwin L."/>
            <person name="Pitluck S."/>
            <person name="Liolios K."/>
            <person name="Pagani I."/>
            <person name="Ivanova N."/>
            <person name="Huntemann M."/>
            <person name="Mavromatis K."/>
            <person name="Mikhailova N."/>
            <person name="Pati A."/>
            <person name="Chen A."/>
            <person name="Palaniappan K."/>
            <person name="Land M."/>
            <person name="Hauser L."/>
            <person name="Brambilla E.M."/>
            <person name="Rohde M."/>
            <person name="Verbarg S."/>
            <person name="Goker M."/>
            <person name="Bristow J."/>
            <person name="Eisen J.A."/>
            <person name="Markowitz V."/>
            <person name="Hugenholtz P."/>
            <person name="Kyrpides N.C."/>
            <person name="Klenk H.P."/>
            <person name="Woyke T."/>
        </authorList>
    </citation>
    <scope>NUCLEOTIDE SEQUENCE [LARGE SCALE GENOMIC DNA]</scope>
    <source>
        <strain evidence="5">ATCC 27775 / DSM 1100 / LMG 10767 / O</strain>
    </source>
</reference>
<dbReference type="RefSeq" id="WP_013763842.1">
    <property type="nucleotide sequence ID" value="NC_015510.1"/>
</dbReference>
<gene>
    <name evidence="4" type="ordered locus">Halhy_1393</name>
</gene>
<dbReference type="Pfam" id="PF04397">
    <property type="entry name" value="LytTR"/>
    <property type="match status" value="1"/>
</dbReference>
<dbReference type="Proteomes" id="UP000008461">
    <property type="component" value="Chromosome"/>
</dbReference>
<sequence length="260" mass="29798">MIPQTLTILMLEDEPLVALSLLNLVREIEPAATIIGPLSSVKEAQEWFNTHPSPDLVLADIQLADGISLDVFANRPLDCPIIFTTAYNEYAIRAFKLNSIDYLLKPIEKEDLKTALDKYHLLQAKFENKTYLLQMQELFANFNPGAKKYKTRFSVHQGRSMALIPAEEIVCFGKEEYIYLLNTDGKKYISDFRSLDEVAELLDPTQFFRANRQYLVALTAIEGFRSDEWGKLKLKLKVSPGEEVTVSREKAGEFRRWVEK</sequence>
<dbReference type="PROSITE" id="PS50110">
    <property type="entry name" value="RESPONSE_REGULATORY"/>
    <property type="match status" value="1"/>
</dbReference>
<proteinExistence type="predicted"/>
<dbReference type="PANTHER" id="PTHR37299:SF1">
    <property type="entry name" value="STAGE 0 SPORULATION PROTEIN A HOMOLOG"/>
    <property type="match status" value="1"/>
</dbReference>
<keyword evidence="5" id="KW-1185">Reference proteome</keyword>
<dbReference type="AlphaFoldDB" id="F4KWA0"/>
<dbReference type="Pfam" id="PF00072">
    <property type="entry name" value="Response_reg"/>
    <property type="match status" value="1"/>
</dbReference>
<dbReference type="InterPro" id="IPR011006">
    <property type="entry name" value="CheY-like_superfamily"/>
</dbReference>
<accession>F4KWA0</accession>
<dbReference type="InterPro" id="IPR046947">
    <property type="entry name" value="LytR-like"/>
</dbReference>
<dbReference type="GO" id="GO:0003677">
    <property type="term" value="F:DNA binding"/>
    <property type="evidence" value="ECO:0007669"/>
    <property type="project" value="InterPro"/>
</dbReference>
<dbReference type="PANTHER" id="PTHR37299">
    <property type="entry name" value="TRANSCRIPTIONAL REGULATOR-RELATED"/>
    <property type="match status" value="1"/>
</dbReference>
<dbReference type="InterPro" id="IPR001789">
    <property type="entry name" value="Sig_transdc_resp-reg_receiver"/>
</dbReference>
<dbReference type="SUPFAM" id="SSF52172">
    <property type="entry name" value="CheY-like"/>
    <property type="match status" value="1"/>
</dbReference>
<dbReference type="Gene3D" id="2.40.50.1020">
    <property type="entry name" value="LytTr DNA-binding domain"/>
    <property type="match status" value="1"/>
</dbReference>
<evidence type="ECO:0000313" key="4">
    <source>
        <dbReference type="EMBL" id="AEE49288.1"/>
    </source>
</evidence>
<feature type="domain" description="HTH LytTR-type" evidence="3">
    <location>
        <begin position="194"/>
        <end position="260"/>
    </location>
</feature>
<dbReference type="GO" id="GO:0000156">
    <property type="term" value="F:phosphorelay response regulator activity"/>
    <property type="evidence" value="ECO:0007669"/>
    <property type="project" value="InterPro"/>
</dbReference>
<dbReference type="Gene3D" id="3.40.50.2300">
    <property type="match status" value="1"/>
</dbReference>
<name>F4KWA0_HALH1</name>
<dbReference type="eggNOG" id="COG3279">
    <property type="taxonomic scope" value="Bacteria"/>
</dbReference>
<keyword evidence="1" id="KW-0597">Phosphoprotein</keyword>
<dbReference type="PROSITE" id="PS50930">
    <property type="entry name" value="HTH_LYTTR"/>
    <property type="match status" value="1"/>
</dbReference>
<evidence type="ECO:0000259" key="2">
    <source>
        <dbReference type="PROSITE" id="PS50110"/>
    </source>
</evidence>
<dbReference type="SMART" id="SM00448">
    <property type="entry name" value="REC"/>
    <property type="match status" value="1"/>
</dbReference>
<dbReference type="SMART" id="SM00850">
    <property type="entry name" value="LytTR"/>
    <property type="match status" value="1"/>
</dbReference>
<protein>
    <submittedName>
        <fullName evidence="4">Two component transcriptional regulator, LytTR family</fullName>
    </submittedName>
</protein>
<organism evidence="4 5">
    <name type="scientific">Haliscomenobacter hydrossis (strain ATCC 27775 / DSM 1100 / LMG 10767 / O)</name>
    <dbReference type="NCBI Taxonomy" id="760192"/>
    <lineage>
        <taxon>Bacteria</taxon>
        <taxon>Pseudomonadati</taxon>
        <taxon>Bacteroidota</taxon>
        <taxon>Saprospiria</taxon>
        <taxon>Saprospirales</taxon>
        <taxon>Haliscomenobacteraceae</taxon>
        <taxon>Haliscomenobacter</taxon>
    </lineage>
</organism>